<keyword evidence="2" id="KW-1185">Reference proteome</keyword>
<proteinExistence type="predicted"/>
<evidence type="ECO:0000313" key="2">
    <source>
        <dbReference type="Proteomes" id="UP000238164"/>
    </source>
</evidence>
<dbReference type="EMBL" id="LT985188">
    <property type="protein sequence ID" value="SPD88104.1"/>
    <property type="molecule type" value="Genomic_DNA"/>
</dbReference>
<organism evidence="1 2">
    <name type="scientific">Micropruina glycogenica</name>
    <dbReference type="NCBI Taxonomy" id="75385"/>
    <lineage>
        <taxon>Bacteria</taxon>
        <taxon>Bacillati</taxon>
        <taxon>Actinomycetota</taxon>
        <taxon>Actinomycetes</taxon>
        <taxon>Propionibacteriales</taxon>
        <taxon>Nocardioidaceae</taxon>
        <taxon>Micropruina</taxon>
    </lineage>
</organism>
<reference evidence="1 2" key="1">
    <citation type="submission" date="2018-02" db="EMBL/GenBank/DDBJ databases">
        <authorList>
            <person name="Cohen D.B."/>
            <person name="Kent A.D."/>
        </authorList>
    </citation>
    <scope>NUCLEOTIDE SEQUENCE [LARGE SCALE GENOMIC DNA]</scope>
    <source>
        <strain evidence="1">1</strain>
    </source>
</reference>
<dbReference type="AlphaFoldDB" id="A0A2N9JJ63"/>
<name>A0A2N9JJ63_9ACTN</name>
<dbReference type="KEGG" id="mgg:MPLG2_3074"/>
<gene>
    <name evidence="1" type="ORF">MPLG2_3074</name>
</gene>
<protein>
    <submittedName>
        <fullName evidence="1">Uncharacterized protein</fullName>
    </submittedName>
</protein>
<sequence length="84" mass="8317">MPVGRSTKTAGAAGEVLVPADELGESVSLGEGDADSALGEAAVGDITALGDVLVAVGGTVAQPLSNRATPRALSAREVMAMRQR</sequence>
<dbReference type="Proteomes" id="UP000238164">
    <property type="component" value="Chromosome 1"/>
</dbReference>
<evidence type="ECO:0000313" key="1">
    <source>
        <dbReference type="EMBL" id="SPD88104.1"/>
    </source>
</evidence>
<accession>A0A2N9JJ63</accession>